<keyword evidence="2" id="KW-1185">Reference proteome</keyword>
<organism evidence="1 2">
    <name type="scientific">Lithocarpus litseifolius</name>
    <dbReference type="NCBI Taxonomy" id="425828"/>
    <lineage>
        <taxon>Eukaryota</taxon>
        <taxon>Viridiplantae</taxon>
        <taxon>Streptophyta</taxon>
        <taxon>Embryophyta</taxon>
        <taxon>Tracheophyta</taxon>
        <taxon>Spermatophyta</taxon>
        <taxon>Magnoliopsida</taxon>
        <taxon>eudicotyledons</taxon>
        <taxon>Gunneridae</taxon>
        <taxon>Pentapetalae</taxon>
        <taxon>rosids</taxon>
        <taxon>fabids</taxon>
        <taxon>Fagales</taxon>
        <taxon>Fagaceae</taxon>
        <taxon>Lithocarpus</taxon>
    </lineage>
</organism>
<name>A0AAW2E2Z8_9ROSI</name>
<comment type="caution">
    <text evidence="1">The sequence shown here is derived from an EMBL/GenBank/DDBJ whole genome shotgun (WGS) entry which is preliminary data.</text>
</comment>
<protein>
    <submittedName>
        <fullName evidence="1">Uncharacterized protein</fullName>
    </submittedName>
</protein>
<dbReference type="Proteomes" id="UP001459277">
    <property type="component" value="Unassembled WGS sequence"/>
</dbReference>
<evidence type="ECO:0000313" key="2">
    <source>
        <dbReference type="Proteomes" id="UP001459277"/>
    </source>
</evidence>
<dbReference type="AlphaFoldDB" id="A0AAW2E2Z8"/>
<evidence type="ECO:0000313" key="1">
    <source>
        <dbReference type="EMBL" id="KAL0017187.1"/>
    </source>
</evidence>
<dbReference type="EMBL" id="JAZDWU010000001">
    <property type="protein sequence ID" value="KAL0017187.1"/>
    <property type="molecule type" value="Genomic_DNA"/>
</dbReference>
<accession>A0AAW2E2Z8</accession>
<reference evidence="1 2" key="1">
    <citation type="submission" date="2024-01" db="EMBL/GenBank/DDBJ databases">
        <title>A telomere-to-telomere, gap-free genome of sweet tea (Lithocarpus litseifolius).</title>
        <authorList>
            <person name="Zhou J."/>
        </authorList>
    </citation>
    <scope>NUCLEOTIDE SEQUENCE [LARGE SCALE GENOMIC DNA]</scope>
    <source>
        <strain evidence="1">Zhou-2022a</strain>
        <tissue evidence="1">Leaf</tissue>
    </source>
</reference>
<gene>
    <name evidence="1" type="ORF">SO802_004256</name>
</gene>
<sequence length="132" mass="14593">MPLFNDSLHTSRCQITTPFSYLHKSELASTLPCPHLLTHAVIDRSSVNRHPDLRKTLAQLHRLSEVCGGDGFVEALMKWGFGKWGFGFDGGGGGMPVGFQDPSPVDRFGRDPFGYFRSLGVKKYHASSLINL</sequence>
<proteinExistence type="predicted"/>